<feature type="compositionally biased region" description="Polar residues" evidence="1">
    <location>
        <begin position="142"/>
        <end position="155"/>
    </location>
</feature>
<feature type="compositionally biased region" description="Basic and acidic residues" evidence="1">
    <location>
        <begin position="120"/>
        <end position="131"/>
    </location>
</feature>
<accession>A0A6G1H0L9</accession>
<dbReference type="OrthoDB" id="5408144at2759"/>
<gene>
    <name evidence="2" type="ORF">K402DRAFT_420831</name>
</gene>
<name>A0A6G1H0L9_9PEZI</name>
<proteinExistence type="predicted"/>
<feature type="region of interest" description="Disordered" evidence="1">
    <location>
        <begin position="79"/>
        <end position="233"/>
    </location>
</feature>
<reference evidence="2" key="1">
    <citation type="journal article" date="2020" name="Stud. Mycol.">
        <title>101 Dothideomycetes genomes: a test case for predicting lifestyles and emergence of pathogens.</title>
        <authorList>
            <person name="Haridas S."/>
            <person name="Albert R."/>
            <person name="Binder M."/>
            <person name="Bloem J."/>
            <person name="Labutti K."/>
            <person name="Salamov A."/>
            <person name="Andreopoulos B."/>
            <person name="Baker S."/>
            <person name="Barry K."/>
            <person name="Bills G."/>
            <person name="Bluhm B."/>
            <person name="Cannon C."/>
            <person name="Castanera R."/>
            <person name="Culley D."/>
            <person name="Daum C."/>
            <person name="Ezra D."/>
            <person name="Gonzalez J."/>
            <person name="Henrissat B."/>
            <person name="Kuo A."/>
            <person name="Liang C."/>
            <person name="Lipzen A."/>
            <person name="Lutzoni F."/>
            <person name="Magnuson J."/>
            <person name="Mondo S."/>
            <person name="Nolan M."/>
            <person name="Ohm R."/>
            <person name="Pangilinan J."/>
            <person name="Park H.-J."/>
            <person name="Ramirez L."/>
            <person name="Alfaro M."/>
            <person name="Sun H."/>
            <person name="Tritt A."/>
            <person name="Yoshinaga Y."/>
            <person name="Zwiers L.-H."/>
            <person name="Turgeon B."/>
            <person name="Goodwin S."/>
            <person name="Spatafora J."/>
            <person name="Crous P."/>
            <person name="Grigoriev I."/>
        </authorList>
    </citation>
    <scope>NUCLEOTIDE SEQUENCE</scope>
    <source>
        <strain evidence="2">CBS 113979</strain>
    </source>
</reference>
<feature type="compositionally biased region" description="Polar residues" evidence="1">
    <location>
        <begin position="179"/>
        <end position="188"/>
    </location>
</feature>
<evidence type="ECO:0000313" key="2">
    <source>
        <dbReference type="EMBL" id="KAF1986766.1"/>
    </source>
</evidence>
<sequence>MPFRENVRKVMKFRKASSASSSNNSNSNTPTPSSKGSSTMDFDLAQRLKDPNVYQPGEKMPPLKYRRPVAKEHKEKLEAFSFGTAWRRKSHQSIYSPKGSRMPSRGNSFSTLGRKSLQMRRADQHRDRLTENADNDADTRNVGGSRQPSQDSTTSQEKHRHRKSRIEPGGPVLAPIESQADTQQTGTPTKHYGESRDSGKGTQMQRIPSPMDMPFSQDDLTLAMKRSRLDVPS</sequence>
<evidence type="ECO:0000256" key="1">
    <source>
        <dbReference type="SAM" id="MobiDB-lite"/>
    </source>
</evidence>
<dbReference type="EMBL" id="ML977155">
    <property type="protein sequence ID" value="KAF1986766.1"/>
    <property type="molecule type" value="Genomic_DNA"/>
</dbReference>
<evidence type="ECO:0000313" key="3">
    <source>
        <dbReference type="Proteomes" id="UP000800041"/>
    </source>
</evidence>
<keyword evidence="3" id="KW-1185">Reference proteome</keyword>
<feature type="compositionally biased region" description="Low complexity" evidence="1">
    <location>
        <begin position="16"/>
        <end position="38"/>
    </location>
</feature>
<feature type="region of interest" description="Disordered" evidence="1">
    <location>
        <begin position="1"/>
        <end position="65"/>
    </location>
</feature>
<organism evidence="2 3">
    <name type="scientific">Aulographum hederae CBS 113979</name>
    <dbReference type="NCBI Taxonomy" id="1176131"/>
    <lineage>
        <taxon>Eukaryota</taxon>
        <taxon>Fungi</taxon>
        <taxon>Dikarya</taxon>
        <taxon>Ascomycota</taxon>
        <taxon>Pezizomycotina</taxon>
        <taxon>Dothideomycetes</taxon>
        <taxon>Pleosporomycetidae</taxon>
        <taxon>Aulographales</taxon>
        <taxon>Aulographaceae</taxon>
    </lineage>
</organism>
<dbReference type="Proteomes" id="UP000800041">
    <property type="component" value="Unassembled WGS sequence"/>
</dbReference>
<protein>
    <submittedName>
        <fullName evidence="2">Uncharacterized protein</fullName>
    </submittedName>
</protein>
<dbReference type="AlphaFoldDB" id="A0A6G1H0L9"/>